<sequence>MATAKSTKLGVIGAGGVGSATAYASMLRGVADEIVIYDIAAELAEAEGLDIAHGSMFASEAKVSGGGDIEILRDCDLVIVTAGARQKPGQPRLELVGANVKIFEAMLPQVMEVAPNAILMIVTNPCDVLAVVAQKITGLPTERCFASGTVLDSSRLRWLIANKAGVSIKNVHANVIGEHGDSEFPVWSAANIGMVPLDEWTSEDGERVFTDEVKDELATQAMRAAYKIIEGKGSTNYAIGISGARIAEAILKGQDAVLNVATQIRGKYGIEGEAAVSLPSVVNREGVVRVLDVPMSDEEIERLRKSAGEIQMTLESAGYGDK</sequence>
<dbReference type="PANTHER" id="PTHR43128">
    <property type="entry name" value="L-2-HYDROXYCARBOXYLATE DEHYDROGENASE (NAD(P)(+))"/>
    <property type="match status" value="1"/>
</dbReference>
<dbReference type="HAMAP" id="MF_00488">
    <property type="entry name" value="Lactate_dehydrog"/>
    <property type="match status" value="1"/>
</dbReference>
<feature type="binding site" evidence="7">
    <location>
        <position position="86"/>
    </location>
    <ligand>
        <name>substrate</name>
    </ligand>
</feature>
<evidence type="ECO:0000259" key="11">
    <source>
        <dbReference type="Pfam" id="PF02866"/>
    </source>
</evidence>
<evidence type="ECO:0000313" key="12">
    <source>
        <dbReference type="EMBL" id="QNV36917.1"/>
    </source>
</evidence>
<comment type="pathway">
    <text evidence="1 7">Fermentation; pyruvate fermentation to lactate; (S)-lactate from pyruvate: step 1/1.</text>
</comment>
<name>A0A7H2BB71_9MICC</name>
<dbReference type="GO" id="GO:0005737">
    <property type="term" value="C:cytoplasm"/>
    <property type="evidence" value="ECO:0007669"/>
    <property type="project" value="UniProtKB-SubCell"/>
</dbReference>
<comment type="subunit">
    <text evidence="7">Homotetramer.</text>
</comment>
<feature type="modified residue" description="Phosphotyrosine" evidence="7">
    <location>
        <position position="226"/>
    </location>
</feature>
<feature type="binding site" evidence="7">
    <location>
        <position position="17"/>
    </location>
    <ligand>
        <name>NAD(+)</name>
        <dbReference type="ChEBI" id="CHEBI:57540"/>
    </ligand>
</feature>
<dbReference type="EMBL" id="CP061539">
    <property type="protein sequence ID" value="QNV36917.1"/>
    <property type="molecule type" value="Genomic_DNA"/>
</dbReference>
<dbReference type="GO" id="GO:0006089">
    <property type="term" value="P:lactate metabolic process"/>
    <property type="evidence" value="ECO:0007669"/>
    <property type="project" value="TreeGrafter"/>
</dbReference>
<dbReference type="KEGG" id="rter:IDM49_06470"/>
<dbReference type="EC" id="1.1.1.27" evidence="3 7"/>
<dbReference type="GO" id="GO:0006096">
    <property type="term" value="P:glycolytic process"/>
    <property type="evidence" value="ECO:0007669"/>
    <property type="project" value="UniProtKB-UniRule"/>
</dbReference>
<dbReference type="PIRSF" id="PIRSF000102">
    <property type="entry name" value="Lac_mal_DH"/>
    <property type="match status" value="1"/>
</dbReference>
<dbReference type="Proteomes" id="UP000516404">
    <property type="component" value="Chromosome"/>
</dbReference>
<feature type="binding site" evidence="9">
    <location>
        <begin position="13"/>
        <end position="18"/>
    </location>
    <ligand>
        <name>NAD(+)</name>
        <dbReference type="ChEBI" id="CHEBI:57540"/>
    </ligand>
</feature>
<organism evidence="12 13">
    <name type="scientific">Rothia terrae</name>
    <dbReference type="NCBI Taxonomy" id="396015"/>
    <lineage>
        <taxon>Bacteria</taxon>
        <taxon>Bacillati</taxon>
        <taxon>Actinomycetota</taxon>
        <taxon>Actinomycetes</taxon>
        <taxon>Micrococcales</taxon>
        <taxon>Micrococcaceae</taxon>
        <taxon>Rothia</taxon>
    </lineage>
</organism>
<keyword evidence="7" id="KW-0021">Allosteric enzyme</keyword>
<evidence type="ECO:0000259" key="10">
    <source>
        <dbReference type="Pfam" id="PF00056"/>
    </source>
</evidence>
<dbReference type="Gene3D" id="3.90.110.10">
    <property type="entry name" value="Lactate dehydrogenase/glycoside hydrolase, family 4, C-terminal"/>
    <property type="match status" value="1"/>
</dbReference>
<feature type="binding site" evidence="7">
    <location>
        <position position="235"/>
    </location>
    <ligand>
        <name>substrate</name>
    </ligand>
</feature>
<dbReference type="RefSeq" id="WP_190723927.1">
    <property type="nucleotide sequence ID" value="NZ_CP061539.1"/>
</dbReference>
<gene>
    <name evidence="7" type="primary">ldh</name>
    <name evidence="12" type="ORF">IDM49_06470</name>
</gene>
<dbReference type="Pfam" id="PF00056">
    <property type="entry name" value="Ldh_1_N"/>
    <property type="match status" value="1"/>
</dbReference>
<comment type="activity regulation">
    <text evidence="7">Allosterically activated by fructose 1,6-bisphosphate (FBP).</text>
</comment>
<feature type="binding site" evidence="7">
    <location>
        <begin position="124"/>
        <end position="127"/>
    </location>
    <ligand>
        <name>substrate</name>
    </ligand>
</feature>
<feature type="domain" description="Lactate/malate dehydrogenase N-terminal" evidence="10">
    <location>
        <begin position="8"/>
        <end position="145"/>
    </location>
</feature>
<feature type="binding site" evidence="7">
    <location>
        <begin position="83"/>
        <end position="84"/>
    </location>
    <ligand>
        <name>NAD(+)</name>
        <dbReference type="ChEBI" id="CHEBI:57540"/>
    </ligand>
</feature>
<comment type="similarity">
    <text evidence="2 7">Belongs to the LDH/MDH superfamily. LDH family.</text>
</comment>
<comment type="subcellular location">
    <subcellularLocation>
        <location evidence="7">Cytoplasm</location>
    </subcellularLocation>
</comment>
<dbReference type="UniPathway" id="UPA00554">
    <property type="reaction ID" value="UER00611"/>
</dbReference>
<protein>
    <recommendedName>
        <fullName evidence="3 7">L-lactate dehydrogenase</fullName>
        <shortName evidence="7">L-LDH</shortName>
        <ecNumber evidence="3 7">1.1.1.27</ecNumber>
    </recommendedName>
</protein>
<feature type="binding site" evidence="7 9">
    <location>
        <begin position="122"/>
        <end position="124"/>
    </location>
    <ligand>
        <name>NAD(+)</name>
        <dbReference type="ChEBI" id="CHEBI:57540"/>
    </ligand>
</feature>
<dbReference type="InterPro" id="IPR036291">
    <property type="entry name" value="NAD(P)-bd_dom_sf"/>
</dbReference>
<evidence type="ECO:0000256" key="8">
    <source>
        <dbReference type="PIRSR" id="PIRSR000102-1"/>
    </source>
</evidence>
<dbReference type="Pfam" id="PF02866">
    <property type="entry name" value="Ldh_1_C"/>
    <property type="match status" value="1"/>
</dbReference>
<keyword evidence="5 7" id="KW-0520">NAD</keyword>
<evidence type="ECO:0000256" key="4">
    <source>
        <dbReference type="ARBA" id="ARBA00023002"/>
    </source>
</evidence>
<feature type="binding site" evidence="7">
    <location>
        <position position="172"/>
    </location>
    <ligand>
        <name>beta-D-fructose 1,6-bisphosphate</name>
        <dbReference type="ChEBI" id="CHEBI:32966"/>
        <note>allosteric activator</note>
    </ligand>
</feature>
<keyword evidence="7" id="KW-0963">Cytoplasm</keyword>
<dbReference type="SUPFAM" id="SSF51735">
    <property type="entry name" value="NAD(P)-binding Rossmann-fold domains"/>
    <property type="match status" value="1"/>
</dbReference>
<feature type="active site" description="Proton acceptor" evidence="7 8">
    <location>
        <position position="179"/>
    </location>
</feature>
<dbReference type="InterPro" id="IPR018177">
    <property type="entry name" value="L-lactate_DH_AS"/>
</dbReference>
<feature type="binding site" evidence="7">
    <location>
        <position position="92"/>
    </location>
    <ligand>
        <name>substrate</name>
    </ligand>
</feature>
<dbReference type="PROSITE" id="PS00064">
    <property type="entry name" value="L_LDH"/>
    <property type="match status" value="1"/>
</dbReference>
<dbReference type="GeneID" id="96623876"/>
<dbReference type="InterPro" id="IPR001236">
    <property type="entry name" value="Lactate/malate_DH_N"/>
</dbReference>
<comment type="catalytic activity">
    <reaction evidence="6 7">
        <text>(S)-lactate + NAD(+) = pyruvate + NADH + H(+)</text>
        <dbReference type="Rhea" id="RHEA:23444"/>
        <dbReference type="ChEBI" id="CHEBI:15361"/>
        <dbReference type="ChEBI" id="CHEBI:15378"/>
        <dbReference type="ChEBI" id="CHEBI:16651"/>
        <dbReference type="ChEBI" id="CHEBI:57540"/>
        <dbReference type="ChEBI" id="CHEBI:57945"/>
        <dbReference type="EC" id="1.1.1.27"/>
    </reaction>
</comment>
<keyword evidence="13" id="KW-1185">Reference proteome</keyword>
<keyword evidence="7" id="KW-0597">Phosphoprotein</keyword>
<dbReference type="PANTHER" id="PTHR43128:SF16">
    <property type="entry name" value="L-LACTATE DEHYDROGENASE"/>
    <property type="match status" value="1"/>
</dbReference>
<evidence type="ECO:0000256" key="2">
    <source>
        <dbReference type="ARBA" id="ARBA00006054"/>
    </source>
</evidence>
<feature type="binding site" evidence="7">
    <location>
        <begin position="152"/>
        <end position="155"/>
    </location>
    <ligand>
        <name>substrate</name>
    </ligand>
</feature>
<feature type="binding site" evidence="7">
    <location>
        <position position="147"/>
    </location>
    <ligand>
        <name>NAD(+)</name>
        <dbReference type="ChEBI" id="CHEBI:57540"/>
    </ligand>
</feature>
<evidence type="ECO:0000256" key="9">
    <source>
        <dbReference type="PIRSR" id="PIRSR000102-3"/>
    </source>
</evidence>
<dbReference type="PRINTS" id="PR00086">
    <property type="entry name" value="LLDHDRGNASE"/>
</dbReference>
<dbReference type="InterPro" id="IPR001557">
    <property type="entry name" value="L-lactate/malate_DH"/>
</dbReference>
<dbReference type="SUPFAM" id="SSF56327">
    <property type="entry name" value="LDH C-terminal domain-like"/>
    <property type="match status" value="1"/>
</dbReference>
<evidence type="ECO:0000256" key="5">
    <source>
        <dbReference type="ARBA" id="ARBA00023027"/>
    </source>
</evidence>
<evidence type="ECO:0000256" key="6">
    <source>
        <dbReference type="ARBA" id="ARBA00049258"/>
    </source>
</evidence>
<evidence type="ECO:0000256" key="7">
    <source>
        <dbReference type="HAMAP-Rule" id="MF_00488"/>
    </source>
</evidence>
<evidence type="ECO:0000256" key="3">
    <source>
        <dbReference type="ARBA" id="ARBA00012967"/>
    </source>
</evidence>
<keyword evidence="4 7" id="KW-0560">Oxidoreductase</keyword>
<dbReference type="InterPro" id="IPR022383">
    <property type="entry name" value="Lactate/malate_DH_C"/>
</dbReference>
<dbReference type="NCBIfam" id="TIGR01771">
    <property type="entry name" value="L-LDH-NAD"/>
    <property type="match status" value="1"/>
</dbReference>
<dbReference type="AlphaFoldDB" id="A0A7H2BB71"/>
<feature type="binding site" evidence="7">
    <location>
        <position position="157"/>
    </location>
    <ligand>
        <name>beta-D-fructose 1,6-bisphosphate</name>
        <dbReference type="ChEBI" id="CHEBI:32966"/>
        <note>allosteric activator</note>
    </ligand>
</feature>
<evidence type="ECO:0000256" key="1">
    <source>
        <dbReference type="ARBA" id="ARBA00004843"/>
    </source>
</evidence>
<feature type="binding site" evidence="7 9">
    <location>
        <position position="38"/>
    </location>
    <ligand>
        <name>NAD(+)</name>
        <dbReference type="ChEBI" id="CHEBI:57540"/>
    </ligand>
</feature>
<dbReference type="InterPro" id="IPR011304">
    <property type="entry name" value="L-lactate_DH"/>
</dbReference>
<comment type="caution">
    <text evidence="7">Lacks conserved residue(s) required for the propagation of feature annotation.</text>
</comment>
<dbReference type="Gene3D" id="3.40.50.720">
    <property type="entry name" value="NAD(P)-binding Rossmann-like Domain"/>
    <property type="match status" value="1"/>
</dbReference>
<feature type="binding site" evidence="9">
    <location>
        <position position="99"/>
    </location>
    <ligand>
        <name>NAD(+)</name>
        <dbReference type="ChEBI" id="CHEBI:57540"/>
    </ligand>
</feature>
<reference evidence="12 13" key="1">
    <citation type="submission" date="2020-09" db="EMBL/GenBank/DDBJ databases">
        <title>Investigation of environmental microbes.</title>
        <authorList>
            <person name="Ou Y."/>
            <person name="Kang Q."/>
        </authorList>
    </citation>
    <scope>NUCLEOTIDE SEQUENCE [LARGE SCALE GENOMIC DNA]</scope>
    <source>
        <strain evidence="12 13">KJZ-14</strain>
    </source>
</reference>
<dbReference type="GO" id="GO:0004459">
    <property type="term" value="F:L-lactate dehydrogenase (NAD+) activity"/>
    <property type="evidence" value="ECO:0007669"/>
    <property type="project" value="UniProtKB-UniRule"/>
</dbReference>
<feature type="domain" description="Lactate/malate dehydrogenase C-terminal" evidence="11">
    <location>
        <begin position="149"/>
        <end position="315"/>
    </location>
</feature>
<dbReference type="InterPro" id="IPR015955">
    <property type="entry name" value="Lactate_DH/Glyco_Ohase_4_C"/>
</dbReference>
<proteinExistence type="inferred from homology"/>
<comment type="function">
    <text evidence="7">Catalyzes the conversion of lactate to pyruvate.</text>
</comment>
<evidence type="ECO:0000313" key="13">
    <source>
        <dbReference type="Proteomes" id="UP000516404"/>
    </source>
</evidence>
<accession>A0A7H2BB71</accession>